<dbReference type="HOGENOM" id="CLU_2793195_0_0_10"/>
<organism evidence="1 2">
    <name type="scientific">Zobellia galactanivorans (strain DSM 12802 / CCUG 47099 / CIP 106680 / NCIMB 13871 / Dsij)</name>
    <dbReference type="NCBI Taxonomy" id="63186"/>
    <lineage>
        <taxon>Bacteria</taxon>
        <taxon>Pseudomonadati</taxon>
        <taxon>Bacteroidota</taxon>
        <taxon>Flavobacteriia</taxon>
        <taxon>Flavobacteriales</taxon>
        <taxon>Flavobacteriaceae</taxon>
        <taxon>Zobellia</taxon>
    </lineage>
</organism>
<dbReference type="Proteomes" id="UP000008898">
    <property type="component" value="Chromosome"/>
</dbReference>
<protein>
    <submittedName>
        <fullName evidence="1">Uncharacterized protein</fullName>
    </submittedName>
</protein>
<reference evidence="1 2" key="2">
    <citation type="journal article" date="2012" name="Environ. Microbiol.">
        <title>Characterization of the first alginolytic operons in a marine bacterium: from their emergence in marine Flavobacteriia to their independent transfers to marine Proteobacteria and human gut Bacteroides.</title>
        <authorList>
            <person name="Thomas F."/>
            <person name="Barbeyron T."/>
            <person name="Tonon T."/>
            <person name="Genicot S."/>
            <person name="Czjzek M."/>
            <person name="Michel G."/>
        </authorList>
    </citation>
    <scope>NUCLEOTIDE SEQUENCE [LARGE SCALE GENOMIC DNA]</scope>
    <source>
        <strain evidence="2">DSM 12802 / CCUG 47099 / CIP 106680 / NCIMB 13871 / Dsij</strain>
    </source>
</reference>
<evidence type="ECO:0000313" key="2">
    <source>
        <dbReference type="Proteomes" id="UP000008898"/>
    </source>
</evidence>
<reference evidence="2" key="1">
    <citation type="submission" date="2009-07" db="EMBL/GenBank/DDBJ databases">
        <title>Complete genome sequence of Zobellia galactanivorans Dsij.</title>
        <authorList>
            <consortium name="Genoscope - CEA"/>
        </authorList>
    </citation>
    <scope>NUCLEOTIDE SEQUENCE [LARGE SCALE GENOMIC DNA]</scope>
    <source>
        <strain evidence="2">DSM 12802 / CCUG 47099 / CIP 106680 / NCIMB 13871 / Dsij</strain>
    </source>
</reference>
<dbReference type="KEGG" id="zga:ZOBELLIA_3235"/>
<proteinExistence type="predicted"/>
<gene>
    <name evidence="1" type="ordered locus">zobellia_3235</name>
</gene>
<keyword evidence="2" id="KW-1185">Reference proteome</keyword>
<evidence type="ECO:0000313" key="1">
    <source>
        <dbReference type="EMBL" id="CAZ97373.1"/>
    </source>
</evidence>
<dbReference type="EMBL" id="FP476056">
    <property type="protein sequence ID" value="CAZ97373.1"/>
    <property type="molecule type" value="Genomic_DNA"/>
</dbReference>
<name>G0L7F1_ZOBGA</name>
<dbReference type="AlphaFoldDB" id="G0L7F1"/>
<accession>G0L7F1</accession>
<sequence>MFNTVITLILSTYLYGFNQLWDKSRSEIWKDLGKMEVVAKVLKGLGLSFSKASEMGLLTPCRGTANVL</sequence>